<protein>
    <submittedName>
        <fullName evidence="1">Uncharacterized protein</fullName>
    </submittedName>
</protein>
<dbReference type="AlphaFoldDB" id="A0A7Z8Y347"/>
<dbReference type="RefSeq" id="WP_154725231.1">
    <property type="nucleotide sequence ID" value="NZ_UXHF01000002.1"/>
</dbReference>
<name>A0A7Z8Y347_9CAUL</name>
<organism evidence="1 2">
    <name type="scientific">Brevundimonas mediterranea</name>
    <dbReference type="NCBI Taxonomy" id="74329"/>
    <lineage>
        <taxon>Bacteria</taxon>
        <taxon>Pseudomonadati</taxon>
        <taxon>Pseudomonadota</taxon>
        <taxon>Alphaproteobacteria</taxon>
        <taxon>Caulobacterales</taxon>
        <taxon>Caulobacteraceae</taxon>
        <taxon>Brevundimonas</taxon>
    </lineage>
</organism>
<proteinExistence type="predicted"/>
<gene>
    <name evidence="1" type="ORF">BREV_BREV_00137</name>
</gene>
<sequence length="154" mass="16844">MADRVSASIVLGGPLTAPEYAELAEIIAEEGLSIEWDGEPFEPTHRTVGQPLSLYAHEVAWGQFEVLEVFCVERKWPFVRWSGAYPGQWGPERAVFTGEGQPASYAADEEDHILVDRGTIERLGLIEAILDHFDAADFTVPPLVIEGDPGIAPA</sequence>
<evidence type="ECO:0000313" key="2">
    <source>
        <dbReference type="Proteomes" id="UP000289220"/>
    </source>
</evidence>
<evidence type="ECO:0000313" key="1">
    <source>
        <dbReference type="EMBL" id="VDC50061.1"/>
    </source>
</evidence>
<dbReference type="EMBL" id="UXHF01000002">
    <property type="protein sequence ID" value="VDC50061.1"/>
    <property type="molecule type" value="Genomic_DNA"/>
</dbReference>
<comment type="caution">
    <text evidence="1">The sequence shown here is derived from an EMBL/GenBank/DDBJ whole genome shotgun (WGS) entry which is preliminary data.</text>
</comment>
<accession>A0A7Z8Y347</accession>
<dbReference type="Proteomes" id="UP000289220">
    <property type="component" value="Unassembled WGS sequence"/>
</dbReference>
<keyword evidence="2" id="KW-1185">Reference proteome</keyword>
<reference evidence="1 2" key="1">
    <citation type="submission" date="2018-11" db="EMBL/GenBank/DDBJ databases">
        <authorList>
            <person name="Peiro R."/>
            <person name="Begona"/>
            <person name="Cbmso G."/>
            <person name="Lopez M."/>
            <person name="Gonzalez S."/>
            <person name="Sacristan E."/>
            <person name="Castillo E."/>
        </authorList>
    </citation>
    <scope>NUCLEOTIDE SEQUENCE [LARGE SCALE GENOMIC DNA]</scope>
    <source>
        <strain evidence="1">Brev_genome</strain>
    </source>
</reference>